<name>A0A8J5SVV5_ZIZPA</name>
<evidence type="ECO:0000256" key="2">
    <source>
        <dbReference type="ARBA" id="ARBA00022475"/>
    </source>
</evidence>
<evidence type="ECO:0000313" key="9">
    <source>
        <dbReference type="EMBL" id="KAG8081478.1"/>
    </source>
</evidence>
<evidence type="ECO:0000256" key="5">
    <source>
        <dbReference type="ARBA" id="ARBA00023136"/>
    </source>
</evidence>
<gene>
    <name evidence="9" type="ORF">GUJ93_ZPchr0007g5115</name>
</gene>
<evidence type="ECO:0000256" key="6">
    <source>
        <dbReference type="ARBA" id="ARBA00023157"/>
    </source>
</evidence>
<dbReference type="InterPro" id="IPR044788">
    <property type="entry name" value="X8_dom_prot"/>
</dbReference>
<evidence type="ECO:0000256" key="4">
    <source>
        <dbReference type="ARBA" id="ARBA00022729"/>
    </source>
</evidence>
<dbReference type="PANTHER" id="PTHR31044">
    <property type="entry name" value="BETA-1,3 GLUCANASE"/>
    <property type="match status" value="1"/>
</dbReference>
<reference evidence="9" key="1">
    <citation type="journal article" date="2021" name="bioRxiv">
        <title>Whole Genome Assembly and Annotation of Northern Wild Rice, Zizania palustris L., Supports a Whole Genome Duplication in the Zizania Genus.</title>
        <authorList>
            <person name="Haas M."/>
            <person name="Kono T."/>
            <person name="Macchietto M."/>
            <person name="Millas R."/>
            <person name="McGilp L."/>
            <person name="Shao M."/>
            <person name="Duquette J."/>
            <person name="Hirsch C.N."/>
            <person name="Kimball J."/>
        </authorList>
    </citation>
    <scope>NUCLEOTIDE SEQUENCE</scope>
    <source>
        <tissue evidence="9">Fresh leaf tissue</tissue>
    </source>
</reference>
<feature type="domain" description="X8" evidence="8">
    <location>
        <begin position="172"/>
        <end position="257"/>
    </location>
</feature>
<evidence type="ECO:0000259" key="8">
    <source>
        <dbReference type="SMART" id="SM00768"/>
    </source>
</evidence>
<organism evidence="9 10">
    <name type="scientific">Zizania palustris</name>
    <name type="common">Northern wild rice</name>
    <dbReference type="NCBI Taxonomy" id="103762"/>
    <lineage>
        <taxon>Eukaryota</taxon>
        <taxon>Viridiplantae</taxon>
        <taxon>Streptophyta</taxon>
        <taxon>Embryophyta</taxon>
        <taxon>Tracheophyta</taxon>
        <taxon>Spermatophyta</taxon>
        <taxon>Magnoliopsida</taxon>
        <taxon>Liliopsida</taxon>
        <taxon>Poales</taxon>
        <taxon>Poaceae</taxon>
        <taxon>BOP clade</taxon>
        <taxon>Oryzoideae</taxon>
        <taxon>Oryzeae</taxon>
        <taxon>Zizaniinae</taxon>
        <taxon>Zizania</taxon>
    </lineage>
</organism>
<reference evidence="9" key="2">
    <citation type="submission" date="2021-02" db="EMBL/GenBank/DDBJ databases">
        <authorList>
            <person name="Kimball J.A."/>
            <person name="Haas M.W."/>
            <person name="Macchietto M."/>
            <person name="Kono T."/>
            <person name="Duquette J."/>
            <person name="Shao M."/>
        </authorList>
    </citation>
    <scope>NUCLEOTIDE SEQUENCE</scope>
    <source>
        <tissue evidence="9">Fresh leaf tissue</tissue>
    </source>
</reference>
<accession>A0A8J5SVV5</accession>
<dbReference type="AlphaFoldDB" id="A0A8J5SVV5"/>
<dbReference type="InterPro" id="IPR012946">
    <property type="entry name" value="X8"/>
</dbReference>
<keyword evidence="3" id="KW-0449">Lipoprotein</keyword>
<evidence type="ECO:0000313" key="10">
    <source>
        <dbReference type="Proteomes" id="UP000729402"/>
    </source>
</evidence>
<keyword evidence="7" id="KW-0325">Glycoprotein</keyword>
<dbReference type="GO" id="GO:0098552">
    <property type="term" value="C:side of membrane"/>
    <property type="evidence" value="ECO:0007669"/>
    <property type="project" value="UniProtKB-KW"/>
</dbReference>
<dbReference type="EMBL" id="JAAALK010000282">
    <property type="protein sequence ID" value="KAG8081478.1"/>
    <property type="molecule type" value="Genomic_DNA"/>
</dbReference>
<keyword evidence="10" id="KW-1185">Reference proteome</keyword>
<evidence type="ECO:0000256" key="7">
    <source>
        <dbReference type="ARBA" id="ARBA00023180"/>
    </source>
</evidence>
<dbReference type="SMART" id="SM00768">
    <property type="entry name" value="X8"/>
    <property type="match status" value="1"/>
</dbReference>
<comment type="caution">
    <text evidence="9">The sequence shown here is derived from an EMBL/GenBank/DDBJ whole genome shotgun (WGS) entry which is preliminary data.</text>
</comment>
<keyword evidence="6" id="KW-1015">Disulfide bond</keyword>
<keyword evidence="5" id="KW-0472">Membrane</keyword>
<dbReference type="GO" id="GO:0009506">
    <property type="term" value="C:plasmodesma"/>
    <property type="evidence" value="ECO:0007669"/>
    <property type="project" value="UniProtKB-ARBA"/>
</dbReference>
<evidence type="ECO:0000256" key="1">
    <source>
        <dbReference type="ARBA" id="ARBA00004609"/>
    </source>
</evidence>
<dbReference type="PANTHER" id="PTHR31044:SF36">
    <property type="entry name" value="CARBOHYDRATE-BINDING X8 DOMAIN SUPERFAMILY PROTEIN"/>
    <property type="match status" value="1"/>
</dbReference>
<sequence length="295" mass="32032">MPSEPNAVVGAWRTLLDAYAMHRKLELGKVSWAQLVDLGHSGDFVLLSDLYAAVGHSGRSDVHVLRKTMSHLESEQIYQILSNNAERLRREGYIPHASNVLVADIEEEEKESTLNYNSERLAIAFASLKSIPNKELGEISSGVAQQEKVEPATPIPTLSPPEGNMSFVDGVTWCVARPGVAQEDLQNALDWACGQGGADCTPLQPGGRCYQPDTLLYHASYAFNIFYQQNGNSDIACNFGGAGTIIKRDPSFGSCKFLASENSAASALTRGRGSMWMICAAASLILVHLRVFQSV</sequence>
<protein>
    <recommendedName>
        <fullName evidence="8">X8 domain-containing protein</fullName>
    </recommendedName>
</protein>
<evidence type="ECO:0000256" key="3">
    <source>
        <dbReference type="ARBA" id="ARBA00022622"/>
    </source>
</evidence>
<dbReference type="Pfam" id="PF07983">
    <property type="entry name" value="X8"/>
    <property type="match status" value="1"/>
</dbReference>
<comment type="subcellular location">
    <subcellularLocation>
        <location evidence="1">Cell membrane</location>
        <topology evidence="1">Lipid-anchor</topology>
        <topology evidence="1">GPI-anchor</topology>
    </subcellularLocation>
</comment>
<dbReference type="FunFam" id="1.20.58.1040:FF:000001">
    <property type="entry name" value="Glucan endo-1,3-beta-glucosidase 4"/>
    <property type="match status" value="1"/>
</dbReference>
<dbReference type="GO" id="GO:0005886">
    <property type="term" value="C:plasma membrane"/>
    <property type="evidence" value="ECO:0007669"/>
    <property type="project" value="UniProtKB-SubCell"/>
</dbReference>
<keyword evidence="4" id="KW-0732">Signal</keyword>
<dbReference type="Proteomes" id="UP000729402">
    <property type="component" value="Unassembled WGS sequence"/>
</dbReference>
<dbReference type="OrthoDB" id="421038at2759"/>
<keyword evidence="3" id="KW-0336">GPI-anchor</keyword>
<proteinExistence type="predicted"/>
<keyword evidence="2" id="KW-1003">Cell membrane</keyword>